<dbReference type="RefSeq" id="WP_320714814.1">
    <property type="nucleotide sequence ID" value="NZ_JAXHOZ010000067.1"/>
</dbReference>
<comment type="caution">
    <text evidence="5">The sequence shown here is derived from an EMBL/GenBank/DDBJ whole genome shotgun (WGS) entry which is preliminary data.</text>
</comment>
<evidence type="ECO:0000256" key="2">
    <source>
        <dbReference type="ARBA" id="ARBA00022598"/>
    </source>
</evidence>
<evidence type="ECO:0000259" key="3">
    <source>
        <dbReference type="Pfam" id="PF00501"/>
    </source>
</evidence>
<dbReference type="InterPro" id="IPR000873">
    <property type="entry name" value="AMP-dep_synth/lig_dom"/>
</dbReference>
<dbReference type="PANTHER" id="PTHR43201">
    <property type="entry name" value="ACYL-COA SYNTHETASE"/>
    <property type="match status" value="1"/>
</dbReference>
<evidence type="ECO:0000259" key="4">
    <source>
        <dbReference type="Pfam" id="PF13193"/>
    </source>
</evidence>
<dbReference type="Gene3D" id="3.30.300.30">
    <property type="match status" value="1"/>
</dbReference>
<gene>
    <name evidence="5" type="ORF">SOV92_16775</name>
</gene>
<dbReference type="InterPro" id="IPR045851">
    <property type="entry name" value="AMP-bd_C_sf"/>
</dbReference>
<feature type="domain" description="AMP-dependent synthetase/ligase" evidence="3">
    <location>
        <begin position="15"/>
        <end position="365"/>
    </location>
</feature>
<dbReference type="Pfam" id="PF00501">
    <property type="entry name" value="AMP-binding"/>
    <property type="match status" value="1"/>
</dbReference>
<comment type="similarity">
    <text evidence="1">Belongs to the ATP-dependent AMP-binding enzyme family.</text>
</comment>
<dbReference type="PROSITE" id="PS00455">
    <property type="entry name" value="AMP_BINDING"/>
    <property type="match status" value="1"/>
</dbReference>
<feature type="domain" description="AMP-binding enzyme C-terminal" evidence="4">
    <location>
        <begin position="418"/>
        <end position="498"/>
    </location>
</feature>
<reference evidence="5" key="1">
    <citation type="submission" date="2023-11" db="EMBL/GenBank/DDBJ databases">
        <title>Comparative genomics revealed phylogeny of phytopathogenic Pectobacterium aroidearum based on whole-genome sequencing and function of putative horizontal acquire islands in P. aroidearum PccS1.</title>
        <authorList>
            <person name="Fan J."/>
            <person name="Yang L."/>
        </authorList>
    </citation>
    <scope>NUCLEOTIDE SEQUENCE</scope>
    <source>
        <strain evidence="5">NJAU140</strain>
    </source>
</reference>
<dbReference type="Gene3D" id="3.40.50.12780">
    <property type="entry name" value="N-terminal domain of ligase-like"/>
    <property type="match status" value="1"/>
</dbReference>
<evidence type="ECO:0000313" key="6">
    <source>
        <dbReference type="Proteomes" id="UP001269968"/>
    </source>
</evidence>
<dbReference type="InterPro" id="IPR020845">
    <property type="entry name" value="AMP-binding_CS"/>
</dbReference>
<protein>
    <submittedName>
        <fullName evidence="5">AMP-binding protein</fullName>
    </submittedName>
</protein>
<evidence type="ECO:0000256" key="1">
    <source>
        <dbReference type="ARBA" id="ARBA00006432"/>
    </source>
</evidence>
<dbReference type="InterPro" id="IPR025110">
    <property type="entry name" value="AMP-bd_C"/>
</dbReference>
<dbReference type="EMBL" id="JAXHOZ010000067">
    <property type="protein sequence ID" value="MDY4379456.1"/>
    <property type="molecule type" value="Genomic_DNA"/>
</dbReference>
<dbReference type="InterPro" id="IPR042099">
    <property type="entry name" value="ANL_N_sf"/>
</dbReference>
<accession>A0AAW9HFR5</accession>
<dbReference type="Pfam" id="PF13193">
    <property type="entry name" value="AMP-binding_C"/>
    <property type="match status" value="1"/>
</dbReference>
<name>A0AAW9HFR5_9GAMM</name>
<dbReference type="AlphaFoldDB" id="A0AAW9HFR5"/>
<dbReference type="SUPFAM" id="SSF56801">
    <property type="entry name" value="Acetyl-CoA synthetase-like"/>
    <property type="match status" value="1"/>
</dbReference>
<keyword evidence="2" id="KW-0436">Ligase</keyword>
<dbReference type="Proteomes" id="UP001269968">
    <property type="component" value="Unassembled WGS sequence"/>
</dbReference>
<dbReference type="GO" id="GO:0006631">
    <property type="term" value="P:fatty acid metabolic process"/>
    <property type="evidence" value="ECO:0007669"/>
    <property type="project" value="TreeGrafter"/>
</dbReference>
<sequence length="612" mass="68739">MDNTLLRTIKDGCKGSFDKVAITYANHHFKYSDLIDINRKITLALEDLNVPQNSFIACAFPRGGLGAILCLSVNAHWAAMPLPTGLQSNSIMEILDLVRVSAFLIEESQTQMLEIAERLRFPIILVNNTGRVLWQQIGKLKIAPRNFDKIKNYALLIPTSGSTGYPKYVPLSDENILSASRGIINWFGLTPDDKCLNMMPSYHVHGLISATYSTLLSNGTVINSDGMRPDETIKGVNKNKPTWWTGVPALYESIISAHESGSEVDKNAINSIRFIRVSSAPLTQSLTKRLRKNKFFSPIIHSYGLTETASLICSLPLHAPDEKNISVGFPVNSDIKIIDKNNEIVPYGRKGEVIIKGDSVMDGYLDIDTSDIQNPFLEQSRWFRTGDEGYFDMDGFLYITGRFKTIIRRGAHSVSPAEIERAVTALDYVVDCLVFSVPHSILGEDIVCLYTANKKYDFSKGVLNDNSLRLYLFDKLEGYKVPSVILCVEEIKKNSVGKLDRINTQEEFISSREFKNIKEGSESAITETERFLVEKIWRYALKTDKEIKRDANLLLYGADPIIINSAFDRLKLILCHEFERGLFFKYPSICEQGVIIDTVKRIIGGENVSVET</sequence>
<evidence type="ECO:0000313" key="5">
    <source>
        <dbReference type="EMBL" id="MDY4379456.1"/>
    </source>
</evidence>
<dbReference type="PANTHER" id="PTHR43201:SF5">
    <property type="entry name" value="MEDIUM-CHAIN ACYL-COA LIGASE ACSF2, MITOCHONDRIAL"/>
    <property type="match status" value="1"/>
</dbReference>
<proteinExistence type="inferred from homology"/>
<organism evidence="5 6">
    <name type="scientific">Pectobacterium brasiliense</name>
    <dbReference type="NCBI Taxonomy" id="180957"/>
    <lineage>
        <taxon>Bacteria</taxon>
        <taxon>Pseudomonadati</taxon>
        <taxon>Pseudomonadota</taxon>
        <taxon>Gammaproteobacteria</taxon>
        <taxon>Enterobacterales</taxon>
        <taxon>Pectobacteriaceae</taxon>
        <taxon>Pectobacterium</taxon>
    </lineage>
</organism>
<dbReference type="GO" id="GO:0031956">
    <property type="term" value="F:medium-chain fatty acid-CoA ligase activity"/>
    <property type="evidence" value="ECO:0007669"/>
    <property type="project" value="TreeGrafter"/>
</dbReference>